<evidence type="ECO:0000256" key="2">
    <source>
        <dbReference type="ARBA" id="ARBA00022692"/>
    </source>
</evidence>
<dbReference type="SUPFAM" id="SSF103473">
    <property type="entry name" value="MFS general substrate transporter"/>
    <property type="match status" value="1"/>
</dbReference>
<evidence type="ECO:0000256" key="4">
    <source>
        <dbReference type="ARBA" id="ARBA00023136"/>
    </source>
</evidence>
<keyword evidence="8" id="KW-1185">Reference proteome</keyword>
<dbReference type="InterPro" id="IPR036259">
    <property type="entry name" value="MFS_trans_sf"/>
</dbReference>
<protein>
    <submittedName>
        <fullName evidence="7">MFS transporter</fullName>
    </submittedName>
</protein>
<comment type="caution">
    <text evidence="7">The sequence shown here is derived from an EMBL/GenBank/DDBJ whole genome shotgun (WGS) entry which is preliminary data.</text>
</comment>
<evidence type="ECO:0000256" key="5">
    <source>
        <dbReference type="SAM" id="Phobius"/>
    </source>
</evidence>
<accession>A0ABS3S3K7</accession>
<keyword evidence="2 5" id="KW-0812">Transmembrane</keyword>
<feature type="transmembrane region" description="Helical" evidence="5">
    <location>
        <begin position="20"/>
        <end position="38"/>
    </location>
</feature>
<dbReference type="Proteomes" id="UP000680206">
    <property type="component" value="Unassembled WGS sequence"/>
</dbReference>
<feature type="domain" description="Major facilitator superfamily (MFS) profile" evidence="6">
    <location>
        <begin position="24"/>
        <end position="251"/>
    </location>
</feature>
<feature type="transmembrane region" description="Helical" evidence="5">
    <location>
        <begin position="226"/>
        <end position="244"/>
    </location>
</feature>
<dbReference type="Pfam" id="PF07690">
    <property type="entry name" value="MFS_1"/>
    <property type="match status" value="1"/>
</dbReference>
<feature type="transmembrane region" description="Helical" evidence="5">
    <location>
        <begin position="107"/>
        <end position="128"/>
    </location>
</feature>
<feature type="transmembrane region" description="Helical" evidence="5">
    <location>
        <begin position="135"/>
        <end position="155"/>
    </location>
</feature>
<evidence type="ECO:0000256" key="3">
    <source>
        <dbReference type="ARBA" id="ARBA00022989"/>
    </source>
</evidence>
<sequence length="251" mass="25863">MVGIVVGPVLARLGGGTTGGYTLLAGAVLLSSLIFAFTTKDLPAAAKPGKDTSVEKPPVDPQQRRDFWWGFAGRAALFLAYSMISGYTLYMLEDYVGLSDHDAEAKLAAVTAVLGISTIIVMPISGVLADRSGRLKPFVIASSLIFVPGFAAMLVSPTFGGLLAGNALCGIAFGSYMAVDQALMTRILPSMDDAGRDLGVLNIAAAGPQVAAPFVASLIISALGGYRSLFATGIVLAVLGALAIKPIRSVR</sequence>
<feature type="transmembrane region" description="Helical" evidence="5">
    <location>
        <begin position="67"/>
        <end position="87"/>
    </location>
</feature>
<dbReference type="PROSITE" id="PS50850">
    <property type="entry name" value="MFS"/>
    <property type="match status" value="1"/>
</dbReference>
<evidence type="ECO:0000259" key="6">
    <source>
        <dbReference type="PROSITE" id="PS50850"/>
    </source>
</evidence>
<keyword evidence="4 5" id="KW-0472">Membrane</keyword>
<dbReference type="PANTHER" id="PTHR23528">
    <property type="match status" value="1"/>
</dbReference>
<dbReference type="InterPro" id="IPR020846">
    <property type="entry name" value="MFS_dom"/>
</dbReference>
<gene>
    <name evidence="7" type="ORF">J4709_39060</name>
</gene>
<evidence type="ECO:0000313" key="7">
    <source>
        <dbReference type="EMBL" id="MBO2463587.1"/>
    </source>
</evidence>
<feature type="transmembrane region" description="Helical" evidence="5">
    <location>
        <begin position="161"/>
        <end position="179"/>
    </location>
</feature>
<evidence type="ECO:0000256" key="1">
    <source>
        <dbReference type="ARBA" id="ARBA00004651"/>
    </source>
</evidence>
<dbReference type="EMBL" id="JAGEPF010000028">
    <property type="protein sequence ID" value="MBO2463587.1"/>
    <property type="molecule type" value="Genomic_DNA"/>
</dbReference>
<dbReference type="InterPro" id="IPR011701">
    <property type="entry name" value="MFS"/>
</dbReference>
<proteinExistence type="predicted"/>
<name>A0ABS3S3K7_9ACTN</name>
<evidence type="ECO:0000313" key="8">
    <source>
        <dbReference type="Proteomes" id="UP000680206"/>
    </source>
</evidence>
<keyword evidence="3 5" id="KW-1133">Transmembrane helix</keyword>
<comment type="subcellular location">
    <subcellularLocation>
        <location evidence="1">Cell membrane</location>
        <topology evidence="1">Multi-pass membrane protein</topology>
    </subcellularLocation>
</comment>
<organism evidence="7 8">
    <name type="scientific">Actinomadura violacea</name>
    <dbReference type="NCBI Taxonomy" id="2819934"/>
    <lineage>
        <taxon>Bacteria</taxon>
        <taxon>Bacillati</taxon>
        <taxon>Actinomycetota</taxon>
        <taxon>Actinomycetes</taxon>
        <taxon>Streptosporangiales</taxon>
        <taxon>Thermomonosporaceae</taxon>
        <taxon>Actinomadura</taxon>
    </lineage>
</organism>
<dbReference type="PANTHER" id="PTHR23528:SF1">
    <property type="entry name" value="MAJOR FACILITATOR SUPERFAMILY (MFS) PROFILE DOMAIN-CONTAINING PROTEIN"/>
    <property type="match status" value="1"/>
</dbReference>
<dbReference type="Gene3D" id="1.20.1250.20">
    <property type="entry name" value="MFS general substrate transporter like domains"/>
    <property type="match status" value="1"/>
</dbReference>
<feature type="transmembrane region" description="Helical" evidence="5">
    <location>
        <begin position="200"/>
        <end position="220"/>
    </location>
</feature>
<reference evidence="7 8" key="1">
    <citation type="submission" date="2021-03" db="EMBL/GenBank/DDBJ databases">
        <title>Actinomadura violae sp. nov., isolated from lichen in Thailand.</title>
        <authorList>
            <person name="Kanchanasin P."/>
            <person name="Saeng-In P."/>
            <person name="Phongsopitanun W."/>
            <person name="Yuki M."/>
            <person name="Kudo T."/>
            <person name="Ohkuma M."/>
            <person name="Tanasupawat S."/>
        </authorList>
    </citation>
    <scope>NUCLEOTIDE SEQUENCE [LARGE SCALE GENOMIC DNA]</scope>
    <source>
        <strain evidence="7 8">LCR2-06</strain>
    </source>
</reference>